<proteinExistence type="predicted"/>
<comment type="caution">
    <text evidence="2">The sequence shown here is derived from an EMBL/GenBank/DDBJ whole genome shotgun (WGS) entry which is preliminary data.</text>
</comment>
<feature type="domain" description="Phospholipase A2-like central" evidence="1">
    <location>
        <begin position="12"/>
        <end position="45"/>
    </location>
</feature>
<dbReference type="Gene3D" id="1.20.90.10">
    <property type="entry name" value="Phospholipase A2 domain"/>
    <property type="match status" value="1"/>
</dbReference>
<dbReference type="EMBL" id="JARBDR010000440">
    <property type="protein sequence ID" value="KAJ8312739.1"/>
    <property type="molecule type" value="Genomic_DNA"/>
</dbReference>
<organism evidence="2 3">
    <name type="scientific">Tegillarca granosa</name>
    <name type="common">Malaysian cockle</name>
    <name type="synonym">Anadara granosa</name>
    <dbReference type="NCBI Taxonomy" id="220873"/>
    <lineage>
        <taxon>Eukaryota</taxon>
        <taxon>Metazoa</taxon>
        <taxon>Spiralia</taxon>
        <taxon>Lophotrochozoa</taxon>
        <taxon>Mollusca</taxon>
        <taxon>Bivalvia</taxon>
        <taxon>Autobranchia</taxon>
        <taxon>Pteriomorphia</taxon>
        <taxon>Arcoida</taxon>
        <taxon>Arcoidea</taxon>
        <taxon>Arcidae</taxon>
        <taxon>Tegillarca</taxon>
    </lineage>
</organism>
<dbReference type="InterPro" id="IPR036444">
    <property type="entry name" value="PLipase_A2_dom_sf"/>
</dbReference>
<accession>A0ABQ9F5T8</accession>
<sequence>MPGLYLNEFIYDRIFRDCLQQSVSPTAPFLGDIYFNIMGTKCFEFEYEKVCTSRSWWGGCLKREKRRTAHVKEQKPFDYN</sequence>
<evidence type="ECO:0000259" key="1">
    <source>
        <dbReference type="Pfam" id="PF05826"/>
    </source>
</evidence>
<dbReference type="InterPro" id="IPR016090">
    <property type="entry name" value="PLA2-like_dom"/>
</dbReference>
<dbReference type="SUPFAM" id="SSF48619">
    <property type="entry name" value="Phospholipase A2, PLA2"/>
    <property type="match status" value="1"/>
</dbReference>
<dbReference type="Proteomes" id="UP001217089">
    <property type="component" value="Unassembled WGS sequence"/>
</dbReference>
<dbReference type="Pfam" id="PF05826">
    <property type="entry name" value="Phospholip_A2_2"/>
    <property type="match status" value="1"/>
</dbReference>
<keyword evidence="3" id="KW-1185">Reference proteome</keyword>
<reference evidence="2 3" key="1">
    <citation type="submission" date="2022-12" db="EMBL/GenBank/DDBJ databases">
        <title>Chromosome-level genome of Tegillarca granosa.</title>
        <authorList>
            <person name="Kim J."/>
        </authorList>
    </citation>
    <scope>NUCLEOTIDE SEQUENCE [LARGE SCALE GENOMIC DNA]</scope>
    <source>
        <strain evidence="2">Teg-2019</strain>
        <tissue evidence="2">Adductor muscle</tissue>
    </source>
</reference>
<protein>
    <recommendedName>
        <fullName evidence="1">Phospholipase A2-like central domain-containing protein</fullName>
    </recommendedName>
</protein>
<name>A0ABQ9F5T8_TEGGR</name>
<dbReference type="PANTHER" id="PTHR12253">
    <property type="entry name" value="RH14732P"/>
    <property type="match status" value="1"/>
</dbReference>
<gene>
    <name evidence="2" type="ORF">KUTeg_010112</name>
</gene>
<evidence type="ECO:0000313" key="2">
    <source>
        <dbReference type="EMBL" id="KAJ8312739.1"/>
    </source>
</evidence>
<evidence type="ECO:0000313" key="3">
    <source>
        <dbReference type="Proteomes" id="UP001217089"/>
    </source>
</evidence>